<evidence type="ECO:0000313" key="1">
    <source>
        <dbReference type="EMBL" id="PEG29227.1"/>
    </source>
</evidence>
<name>A0A2A7MCG1_9CLOT</name>
<protein>
    <submittedName>
        <fullName evidence="1">Uncharacterized protein</fullName>
    </submittedName>
</protein>
<keyword evidence="2" id="KW-1185">Reference proteome</keyword>
<evidence type="ECO:0000313" key="2">
    <source>
        <dbReference type="Proteomes" id="UP000220840"/>
    </source>
</evidence>
<dbReference type="EMBL" id="PDCJ01000004">
    <property type="protein sequence ID" value="PEG29227.1"/>
    <property type="molecule type" value="Genomic_DNA"/>
</dbReference>
<proteinExistence type="predicted"/>
<dbReference type="STRING" id="137838.GCA_001458595_00956"/>
<dbReference type="AlphaFoldDB" id="A0A2A7MCG1"/>
<sequence length="138" mass="16466">MDEEYYTRFGIKASGGLNFLIRCNLNMKELSYTFQSAIGRDLDYITIQLTNDDIESMKQYIIAKNFEEYRYKSRQQELHPYLDGWTLDFEGVTDSGIPIIQLSSDDYDYDIQPPVERLYEFLINKYFSKDKKYKSYYG</sequence>
<organism evidence="1 2">
    <name type="scientific">Clostridium neonatale</name>
    <dbReference type="NCBI Taxonomy" id="137838"/>
    <lineage>
        <taxon>Bacteria</taxon>
        <taxon>Bacillati</taxon>
        <taxon>Bacillota</taxon>
        <taxon>Clostridia</taxon>
        <taxon>Eubacteriales</taxon>
        <taxon>Clostridiaceae</taxon>
        <taxon>Clostridium</taxon>
    </lineage>
</organism>
<reference evidence="1 2" key="1">
    <citation type="submission" date="2017-10" db="EMBL/GenBank/DDBJ databases">
        <title>Effective Description of Clostridium neonatale sp. nov. linked to necrotizing enterocolitis in neonates and a clarification of species assignable to the genus Clostridium (Prazmowski 1880) emend. Lawson and Rainey 2016.</title>
        <authorList>
            <person name="Bernard K."/>
            <person name="Burdz T."/>
            <person name="Wiebe D."/>
            <person name="Balcewich B."/>
            <person name="Alfa M."/>
            <person name="Bernier A.-M."/>
        </authorList>
    </citation>
    <scope>NUCLEOTIDE SEQUENCE [LARGE SCALE GENOMIC DNA]</scope>
    <source>
        <strain evidence="1 2">LCDC99A005</strain>
    </source>
</reference>
<comment type="caution">
    <text evidence="1">The sequence shown here is derived from an EMBL/GenBank/DDBJ whole genome shotgun (WGS) entry which is preliminary data.</text>
</comment>
<dbReference type="Proteomes" id="UP000220840">
    <property type="component" value="Unassembled WGS sequence"/>
</dbReference>
<accession>A0A2A7MCG1</accession>
<gene>
    <name evidence="1" type="ORF">CQ394_17815</name>
</gene>
<dbReference type="RefSeq" id="WP_058293878.1">
    <property type="nucleotide sequence ID" value="NZ_CAMTCZ010000011.1"/>
</dbReference>